<feature type="transmembrane region" description="Helical" evidence="6">
    <location>
        <begin position="128"/>
        <end position="150"/>
    </location>
</feature>
<gene>
    <name evidence="8" type="ORF">ASPVEDRAFT_55186</name>
</gene>
<feature type="transmembrane region" description="Helical" evidence="6">
    <location>
        <begin position="353"/>
        <end position="376"/>
    </location>
</feature>
<protein>
    <recommendedName>
        <fullName evidence="7">Amino acid transporter transmembrane domain-containing protein</fullName>
    </recommendedName>
</protein>
<feature type="transmembrane region" description="Helical" evidence="6">
    <location>
        <begin position="312"/>
        <end position="332"/>
    </location>
</feature>
<evidence type="ECO:0000256" key="4">
    <source>
        <dbReference type="ARBA" id="ARBA00022989"/>
    </source>
</evidence>
<evidence type="ECO:0000256" key="6">
    <source>
        <dbReference type="SAM" id="Phobius"/>
    </source>
</evidence>
<dbReference type="PANTHER" id="PTHR22950">
    <property type="entry name" value="AMINO ACID TRANSPORTER"/>
    <property type="match status" value="1"/>
</dbReference>
<evidence type="ECO:0000313" key="8">
    <source>
        <dbReference type="EMBL" id="OJJ05230.1"/>
    </source>
</evidence>
<evidence type="ECO:0000259" key="7">
    <source>
        <dbReference type="Pfam" id="PF01490"/>
    </source>
</evidence>
<dbReference type="VEuPathDB" id="FungiDB:ASPVEDRAFT_55186"/>
<dbReference type="GeneID" id="63730544"/>
<dbReference type="Gene3D" id="1.20.1740.10">
    <property type="entry name" value="Amino acid/polyamine transporter I"/>
    <property type="match status" value="1"/>
</dbReference>
<dbReference type="OrthoDB" id="40134at2759"/>
<feature type="transmembrane region" description="Helical" evidence="6">
    <location>
        <begin position="55"/>
        <end position="74"/>
    </location>
</feature>
<feature type="transmembrane region" description="Helical" evidence="6">
    <location>
        <begin position="270"/>
        <end position="292"/>
    </location>
</feature>
<keyword evidence="9" id="KW-1185">Reference proteome</keyword>
<comment type="subcellular location">
    <subcellularLocation>
        <location evidence="1">Membrane</location>
        <topology evidence="1">Multi-pass membrane protein</topology>
    </subcellularLocation>
</comment>
<evidence type="ECO:0000256" key="1">
    <source>
        <dbReference type="ARBA" id="ARBA00004141"/>
    </source>
</evidence>
<proteinExistence type="inferred from homology"/>
<organism evidence="8 9">
    <name type="scientific">Aspergillus versicolor CBS 583.65</name>
    <dbReference type="NCBI Taxonomy" id="1036611"/>
    <lineage>
        <taxon>Eukaryota</taxon>
        <taxon>Fungi</taxon>
        <taxon>Dikarya</taxon>
        <taxon>Ascomycota</taxon>
        <taxon>Pezizomycotina</taxon>
        <taxon>Eurotiomycetes</taxon>
        <taxon>Eurotiomycetidae</taxon>
        <taxon>Eurotiales</taxon>
        <taxon>Aspergillaceae</taxon>
        <taxon>Aspergillus</taxon>
        <taxon>Aspergillus subgen. Nidulantes</taxon>
    </lineage>
</organism>
<feature type="transmembrane region" description="Helical" evidence="6">
    <location>
        <begin position="425"/>
        <end position="449"/>
    </location>
</feature>
<dbReference type="AlphaFoldDB" id="A0A1L9PUJ6"/>
<keyword evidence="3 6" id="KW-0812">Transmembrane</keyword>
<sequence>MSKPKYEDEFEDIAPAPSQLGEIIDTKDTRDHDAVFGGITEDGPNYRNVGWMGTAVLMIKTQIGLGVLSIPTAFNKLGLIPGVIIMLTIGVITTWSDYIVGVFKINHRHVYGIDDAGGMIFGRIGREVFGAAFCLFFTFVSGSAMLGISISLNALSVHGACTAIFVAIAAVVTFGLSSIRTLGRISWLAWIGSICIIVAVFTVTIAVGLQGRPSTAPKDIPWESDFKLFGNPTFAEASTAMSSLVFAYCGTPAFFSIAAEMRDPREFNKALIVCQSIVTATYIIVGIIVYYYAGSYVASPALGTAGPLVKKVAYGIALPGLFVTAILLTHVPSKYIFVRLLRGSRHLTSNSPIHWSVWLGCTFTVTIVAYVIASGIPVFDDLVSLVGALLGTFIAFHPMACMWLYDNWTKDGTARTWKWKSMVFWCAFVLISGTFLIIAGTYGSVTAIIDSYRETGGSAAWSCADNSNST</sequence>
<feature type="domain" description="Amino acid transporter transmembrane" evidence="7">
    <location>
        <begin position="49"/>
        <end position="441"/>
    </location>
</feature>
<evidence type="ECO:0000256" key="5">
    <source>
        <dbReference type="ARBA" id="ARBA00023136"/>
    </source>
</evidence>
<feature type="transmembrane region" description="Helical" evidence="6">
    <location>
        <begin position="382"/>
        <end position="405"/>
    </location>
</feature>
<dbReference type="STRING" id="1036611.A0A1L9PUJ6"/>
<reference evidence="9" key="1">
    <citation type="journal article" date="2017" name="Genome Biol.">
        <title>Comparative genomics reveals high biological diversity and specific adaptations in the industrially and medically important fungal genus Aspergillus.</title>
        <authorList>
            <person name="de Vries R.P."/>
            <person name="Riley R."/>
            <person name="Wiebenga A."/>
            <person name="Aguilar-Osorio G."/>
            <person name="Amillis S."/>
            <person name="Uchima C.A."/>
            <person name="Anderluh G."/>
            <person name="Asadollahi M."/>
            <person name="Askin M."/>
            <person name="Barry K."/>
            <person name="Battaglia E."/>
            <person name="Bayram O."/>
            <person name="Benocci T."/>
            <person name="Braus-Stromeyer S.A."/>
            <person name="Caldana C."/>
            <person name="Canovas D."/>
            <person name="Cerqueira G.C."/>
            <person name="Chen F."/>
            <person name="Chen W."/>
            <person name="Choi C."/>
            <person name="Clum A."/>
            <person name="Dos Santos R.A."/>
            <person name="Damasio A.R."/>
            <person name="Diallinas G."/>
            <person name="Emri T."/>
            <person name="Fekete E."/>
            <person name="Flipphi M."/>
            <person name="Freyberg S."/>
            <person name="Gallo A."/>
            <person name="Gournas C."/>
            <person name="Habgood R."/>
            <person name="Hainaut M."/>
            <person name="Harispe M.L."/>
            <person name="Henrissat B."/>
            <person name="Hilden K.S."/>
            <person name="Hope R."/>
            <person name="Hossain A."/>
            <person name="Karabika E."/>
            <person name="Karaffa L."/>
            <person name="Karanyi Z."/>
            <person name="Krasevec N."/>
            <person name="Kuo A."/>
            <person name="Kusch H."/>
            <person name="LaButti K."/>
            <person name="Lagendijk E.L."/>
            <person name="Lapidus A."/>
            <person name="Levasseur A."/>
            <person name="Lindquist E."/>
            <person name="Lipzen A."/>
            <person name="Logrieco A.F."/>
            <person name="MacCabe A."/>
            <person name="Maekelae M.R."/>
            <person name="Malavazi I."/>
            <person name="Melin P."/>
            <person name="Meyer V."/>
            <person name="Mielnichuk N."/>
            <person name="Miskei M."/>
            <person name="Molnar A.P."/>
            <person name="Mule G."/>
            <person name="Ngan C.Y."/>
            <person name="Orejas M."/>
            <person name="Orosz E."/>
            <person name="Ouedraogo J.P."/>
            <person name="Overkamp K.M."/>
            <person name="Park H.-S."/>
            <person name="Perrone G."/>
            <person name="Piumi F."/>
            <person name="Punt P.J."/>
            <person name="Ram A.F."/>
            <person name="Ramon A."/>
            <person name="Rauscher S."/>
            <person name="Record E."/>
            <person name="Riano-Pachon D.M."/>
            <person name="Robert V."/>
            <person name="Roehrig J."/>
            <person name="Ruller R."/>
            <person name="Salamov A."/>
            <person name="Salih N.S."/>
            <person name="Samson R.A."/>
            <person name="Sandor E."/>
            <person name="Sanguinetti M."/>
            <person name="Schuetze T."/>
            <person name="Sepcic K."/>
            <person name="Shelest E."/>
            <person name="Sherlock G."/>
            <person name="Sophianopoulou V."/>
            <person name="Squina F.M."/>
            <person name="Sun H."/>
            <person name="Susca A."/>
            <person name="Todd R.B."/>
            <person name="Tsang A."/>
            <person name="Unkles S.E."/>
            <person name="van de Wiele N."/>
            <person name="van Rossen-Uffink D."/>
            <person name="Oliveira J.V."/>
            <person name="Vesth T.C."/>
            <person name="Visser J."/>
            <person name="Yu J.-H."/>
            <person name="Zhou M."/>
            <person name="Andersen M.R."/>
            <person name="Archer D.B."/>
            <person name="Baker S.E."/>
            <person name="Benoit I."/>
            <person name="Brakhage A.A."/>
            <person name="Braus G.H."/>
            <person name="Fischer R."/>
            <person name="Frisvad J.C."/>
            <person name="Goldman G.H."/>
            <person name="Houbraken J."/>
            <person name="Oakley B."/>
            <person name="Pocsi I."/>
            <person name="Scazzocchio C."/>
            <person name="Seiboth B."/>
            <person name="vanKuyk P.A."/>
            <person name="Wortman J."/>
            <person name="Dyer P.S."/>
            <person name="Grigoriev I.V."/>
        </authorList>
    </citation>
    <scope>NUCLEOTIDE SEQUENCE [LARGE SCALE GENOMIC DNA]</scope>
    <source>
        <strain evidence="9">CBS 583.65</strain>
    </source>
</reference>
<dbReference type="Proteomes" id="UP000184073">
    <property type="component" value="Unassembled WGS sequence"/>
</dbReference>
<evidence type="ECO:0000256" key="2">
    <source>
        <dbReference type="ARBA" id="ARBA00008066"/>
    </source>
</evidence>
<feature type="transmembrane region" description="Helical" evidence="6">
    <location>
        <begin position="188"/>
        <end position="209"/>
    </location>
</feature>
<feature type="transmembrane region" description="Helical" evidence="6">
    <location>
        <begin position="156"/>
        <end position="176"/>
    </location>
</feature>
<dbReference type="Pfam" id="PF01490">
    <property type="entry name" value="Aa_trans"/>
    <property type="match status" value="1"/>
</dbReference>
<dbReference type="PANTHER" id="PTHR22950:SF683">
    <property type="entry name" value="AMINO ACID TRANSPORTER (EUROFUNG)"/>
    <property type="match status" value="1"/>
</dbReference>
<keyword evidence="4 6" id="KW-1133">Transmembrane helix</keyword>
<keyword evidence="5 6" id="KW-0472">Membrane</keyword>
<accession>A0A1L9PUJ6</accession>
<dbReference type="GO" id="GO:0016020">
    <property type="term" value="C:membrane"/>
    <property type="evidence" value="ECO:0007669"/>
    <property type="project" value="UniProtKB-SubCell"/>
</dbReference>
<dbReference type="GO" id="GO:0015179">
    <property type="term" value="F:L-amino acid transmembrane transporter activity"/>
    <property type="evidence" value="ECO:0007669"/>
    <property type="project" value="TreeGrafter"/>
</dbReference>
<feature type="transmembrane region" description="Helical" evidence="6">
    <location>
        <begin position="80"/>
        <end position="100"/>
    </location>
</feature>
<feature type="transmembrane region" description="Helical" evidence="6">
    <location>
        <begin position="237"/>
        <end position="258"/>
    </location>
</feature>
<dbReference type="InterPro" id="IPR013057">
    <property type="entry name" value="AA_transpt_TM"/>
</dbReference>
<evidence type="ECO:0000313" key="9">
    <source>
        <dbReference type="Proteomes" id="UP000184073"/>
    </source>
</evidence>
<dbReference type="EMBL" id="KV878132">
    <property type="protein sequence ID" value="OJJ05230.1"/>
    <property type="molecule type" value="Genomic_DNA"/>
</dbReference>
<dbReference type="FunFam" id="1.20.1740.10:FF:000039">
    <property type="entry name" value="Neutral amino acid transporter (Eurofung)"/>
    <property type="match status" value="1"/>
</dbReference>
<dbReference type="RefSeq" id="XP_040670992.1">
    <property type="nucleotide sequence ID" value="XM_040815033.1"/>
</dbReference>
<evidence type="ECO:0000256" key="3">
    <source>
        <dbReference type="ARBA" id="ARBA00022692"/>
    </source>
</evidence>
<name>A0A1L9PUJ6_ASPVE</name>
<comment type="similarity">
    <text evidence="2">Belongs to the amino acid/polyamine transporter 2 family.</text>
</comment>